<keyword evidence="4" id="KW-1003">Cell membrane</keyword>
<evidence type="ECO:0000256" key="10">
    <source>
        <dbReference type="ARBA" id="ARBA00023004"/>
    </source>
</evidence>
<feature type="transmembrane region" description="Helical" evidence="12">
    <location>
        <begin position="29"/>
        <end position="50"/>
    </location>
</feature>
<dbReference type="PANTHER" id="PTHR30485:SF0">
    <property type="entry name" value="NI_FE-HYDROGENASE 1 B-TYPE CYTOCHROME SUBUNIT-RELATED"/>
    <property type="match status" value="1"/>
</dbReference>
<accession>A0A7S7SK93</accession>
<name>A0A7S7SK93_PALFE</name>
<evidence type="ECO:0000256" key="5">
    <source>
        <dbReference type="ARBA" id="ARBA00022617"/>
    </source>
</evidence>
<keyword evidence="7" id="KW-0479">Metal-binding</keyword>
<dbReference type="EMBL" id="CP063849">
    <property type="protein sequence ID" value="QOY88912.1"/>
    <property type="molecule type" value="Genomic_DNA"/>
</dbReference>
<keyword evidence="10" id="KW-0408">Iron</keyword>
<evidence type="ECO:0000256" key="12">
    <source>
        <dbReference type="SAM" id="Phobius"/>
    </source>
</evidence>
<dbReference type="Gene3D" id="1.20.950.20">
    <property type="entry name" value="Transmembrane di-heme cytochromes, Chain C"/>
    <property type="match status" value="1"/>
</dbReference>
<organism evidence="14 15">
    <name type="scientific">Paludibaculum fermentans</name>
    <dbReference type="NCBI Taxonomy" id="1473598"/>
    <lineage>
        <taxon>Bacteria</taxon>
        <taxon>Pseudomonadati</taxon>
        <taxon>Acidobacteriota</taxon>
        <taxon>Terriglobia</taxon>
        <taxon>Bryobacterales</taxon>
        <taxon>Bryobacteraceae</taxon>
        <taxon>Paludibaculum</taxon>
    </lineage>
</organism>
<dbReference type="Proteomes" id="UP000593892">
    <property type="component" value="Chromosome"/>
</dbReference>
<keyword evidence="5" id="KW-0349">Heme</keyword>
<dbReference type="PANTHER" id="PTHR30485">
    <property type="entry name" value="NI/FE-HYDROGENASE 1 B-TYPE CYTOCHROME SUBUNIT"/>
    <property type="match status" value="1"/>
</dbReference>
<comment type="similarity">
    <text evidence="2">Belongs to the HupC/HyaC/HydC family.</text>
</comment>
<comment type="subcellular location">
    <subcellularLocation>
        <location evidence="1">Cell membrane</location>
        <topology evidence="1">Multi-pass membrane protein</topology>
    </subcellularLocation>
</comment>
<evidence type="ECO:0000256" key="8">
    <source>
        <dbReference type="ARBA" id="ARBA00022982"/>
    </source>
</evidence>
<dbReference type="InterPro" id="IPR016174">
    <property type="entry name" value="Di-haem_cyt_TM"/>
</dbReference>
<evidence type="ECO:0000256" key="2">
    <source>
        <dbReference type="ARBA" id="ARBA00008622"/>
    </source>
</evidence>
<evidence type="ECO:0000256" key="3">
    <source>
        <dbReference type="ARBA" id="ARBA00022448"/>
    </source>
</evidence>
<evidence type="ECO:0000256" key="1">
    <source>
        <dbReference type="ARBA" id="ARBA00004651"/>
    </source>
</evidence>
<feature type="domain" description="Cytochrome b561 bacterial/Ni-hydrogenase" evidence="13">
    <location>
        <begin position="22"/>
        <end position="225"/>
    </location>
</feature>
<dbReference type="InterPro" id="IPR000516">
    <property type="entry name" value="Ni-dep_Hydgase_cyt-B"/>
</dbReference>
<dbReference type="InterPro" id="IPR011577">
    <property type="entry name" value="Cyt_b561_bac/Ni-Hgenase"/>
</dbReference>
<reference evidence="14 15" key="1">
    <citation type="submission" date="2020-10" db="EMBL/GenBank/DDBJ databases">
        <title>Complete genome sequence of Paludibaculum fermentans P105T, a facultatively anaerobic acidobacterium capable of dissimilatory Fe(III) reduction.</title>
        <authorList>
            <person name="Dedysh S.N."/>
            <person name="Beletsky A.V."/>
            <person name="Kulichevskaya I.S."/>
            <person name="Mardanov A.V."/>
            <person name="Ravin N.V."/>
        </authorList>
    </citation>
    <scope>NUCLEOTIDE SEQUENCE [LARGE SCALE GENOMIC DNA]</scope>
    <source>
        <strain evidence="14 15">P105</strain>
    </source>
</reference>
<keyword evidence="3" id="KW-0813">Transport</keyword>
<dbReference type="Pfam" id="PF01292">
    <property type="entry name" value="Ni_hydr_CYTB"/>
    <property type="match status" value="1"/>
</dbReference>
<feature type="transmembrane region" description="Helical" evidence="12">
    <location>
        <begin position="191"/>
        <end position="209"/>
    </location>
</feature>
<evidence type="ECO:0000259" key="13">
    <source>
        <dbReference type="Pfam" id="PF01292"/>
    </source>
</evidence>
<protein>
    <submittedName>
        <fullName evidence="14">Ni/Fe-hydrogenase, b-type cytochrome subunit</fullName>
    </submittedName>
</protein>
<keyword evidence="15" id="KW-1185">Reference proteome</keyword>
<dbReference type="InterPro" id="IPR051542">
    <property type="entry name" value="Hydrogenase_cytochrome"/>
</dbReference>
<evidence type="ECO:0000256" key="7">
    <source>
        <dbReference type="ARBA" id="ARBA00022723"/>
    </source>
</evidence>
<keyword evidence="11 12" id="KW-0472">Membrane</keyword>
<evidence type="ECO:0000256" key="11">
    <source>
        <dbReference type="ARBA" id="ARBA00023136"/>
    </source>
</evidence>
<dbReference type="GO" id="GO:0022904">
    <property type="term" value="P:respiratory electron transport chain"/>
    <property type="evidence" value="ECO:0007669"/>
    <property type="project" value="InterPro"/>
</dbReference>
<dbReference type="NCBIfam" id="TIGR02125">
    <property type="entry name" value="CytB-hydogenase"/>
    <property type="match status" value="1"/>
</dbReference>
<evidence type="ECO:0000256" key="6">
    <source>
        <dbReference type="ARBA" id="ARBA00022692"/>
    </source>
</evidence>
<dbReference type="AlphaFoldDB" id="A0A7S7SK93"/>
<evidence type="ECO:0000313" key="15">
    <source>
        <dbReference type="Proteomes" id="UP000593892"/>
    </source>
</evidence>
<dbReference type="KEGG" id="pfer:IRI77_02820"/>
<evidence type="ECO:0000256" key="9">
    <source>
        <dbReference type="ARBA" id="ARBA00022989"/>
    </source>
</evidence>
<dbReference type="GO" id="GO:0005506">
    <property type="term" value="F:iron ion binding"/>
    <property type="evidence" value="ECO:0007669"/>
    <property type="project" value="InterPro"/>
</dbReference>
<keyword evidence="9 12" id="KW-1133">Transmembrane helix</keyword>
<gene>
    <name evidence="14" type="primary">cybH</name>
    <name evidence="14" type="ORF">IRI77_02820</name>
</gene>
<keyword evidence="8" id="KW-0249">Electron transport</keyword>
<evidence type="ECO:0000256" key="4">
    <source>
        <dbReference type="ARBA" id="ARBA00022475"/>
    </source>
</evidence>
<dbReference type="RefSeq" id="WP_194450575.1">
    <property type="nucleotide sequence ID" value="NZ_CP063849.1"/>
</dbReference>
<sequence length="241" mass="27722">MATAYERLDLSPGEAKFGMRYVWEFPVRLSHWVNVAAIPILFATGLYIGAPQLAPNGEAWQHFVMGRVRQIHFVAAYALLFSFLLRVFWFWVGNNYARSGFPFVWRKAWWGDLAAQTLQYLKLDRGHVHLGHNALAGASYTFFVIFLGWFQILTGLALYSETNPGGFWSRLTGWVFPLLGGSYGVRLWHHTTAWGFVVFVILHIYIVLYDNAQFRNGLISSIISGFKFYEKGDLDHDKWLT</sequence>
<evidence type="ECO:0000313" key="14">
    <source>
        <dbReference type="EMBL" id="QOY88912.1"/>
    </source>
</evidence>
<dbReference type="PRINTS" id="PR00161">
    <property type="entry name" value="NIHGNASECYTB"/>
</dbReference>
<keyword evidence="6 12" id="KW-0812">Transmembrane</keyword>
<dbReference type="GO" id="GO:0009055">
    <property type="term" value="F:electron transfer activity"/>
    <property type="evidence" value="ECO:0007669"/>
    <property type="project" value="InterPro"/>
</dbReference>
<dbReference type="GO" id="GO:0020037">
    <property type="term" value="F:heme binding"/>
    <property type="evidence" value="ECO:0007669"/>
    <property type="project" value="TreeGrafter"/>
</dbReference>
<feature type="transmembrane region" description="Helical" evidence="12">
    <location>
        <begin position="71"/>
        <end position="92"/>
    </location>
</feature>
<dbReference type="GO" id="GO:0005886">
    <property type="term" value="C:plasma membrane"/>
    <property type="evidence" value="ECO:0007669"/>
    <property type="project" value="UniProtKB-SubCell"/>
</dbReference>
<feature type="transmembrane region" description="Helical" evidence="12">
    <location>
        <begin position="140"/>
        <end position="160"/>
    </location>
</feature>
<proteinExistence type="inferred from homology"/>
<dbReference type="SUPFAM" id="SSF81342">
    <property type="entry name" value="Transmembrane di-heme cytochromes"/>
    <property type="match status" value="1"/>
</dbReference>